<comment type="caution">
    <text evidence="1">The sequence shown here is derived from an EMBL/GenBank/DDBJ whole genome shotgun (WGS) entry which is preliminary data.</text>
</comment>
<reference evidence="1 2" key="1">
    <citation type="submission" date="2018-09" db="EMBL/GenBank/DDBJ databases">
        <title>Draft genome sequence of Rhodopseudomonas palustris 2.1.18.</title>
        <authorList>
            <person name="Robertson S.L."/>
            <person name="Meyer T.E."/>
            <person name="Kyndt J.A."/>
        </authorList>
    </citation>
    <scope>NUCLEOTIDE SEQUENCE [LARGE SCALE GENOMIC DNA]</scope>
    <source>
        <strain evidence="1 2">2.1.18</strain>
    </source>
</reference>
<proteinExistence type="predicted"/>
<accession>A0A418V466</accession>
<dbReference type="OrthoDB" id="8080957at2"/>
<evidence type="ECO:0000313" key="1">
    <source>
        <dbReference type="EMBL" id="RJF70901.1"/>
    </source>
</evidence>
<dbReference type="RefSeq" id="WP_119857346.1">
    <property type="nucleotide sequence ID" value="NZ_QYYD01000014.1"/>
</dbReference>
<evidence type="ECO:0000313" key="2">
    <source>
        <dbReference type="Proteomes" id="UP000285523"/>
    </source>
</evidence>
<dbReference type="EMBL" id="QYYD01000014">
    <property type="protein sequence ID" value="RJF70901.1"/>
    <property type="molecule type" value="Genomic_DNA"/>
</dbReference>
<protein>
    <submittedName>
        <fullName evidence="1">Uncharacterized protein</fullName>
    </submittedName>
</protein>
<gene>
    <name evidence="1" type="ORF">D4Q52_14830</name>
</gene>
<name>A0A418V466_RHOPL</name>
<organism evidence="1 2">
    <name type="scientific">Rhodopseudomonas palustris</name>
    <dbReference type="NCBI Taxonomy" id="1076"/>
    <lineage>
        <taxon>Bacteria</taxon>
        <taxon>Pseudomonadati</taxon>
        <taxon>Pseudomonadota</taxon>
        <taxon>Alphaproteobacteria</taxon>
        <taxon>Hyphomicrobiales</taxon>
        <taxon>Nitrobacteraceae</taxon>
        <taxon>Rhodopseudomonas</taxon>
    </lineage>
</organism>
<sequence length="199" mass="21798">MIRQSPRGEPCITVTVPLLWLKIWNAMLQVCDGPSRTFSTDDICRETGAPRDAVDVTLRRLIAGGIIVRLTRDGQKFRIASAGDQLPQALWPELQQLWNAMRAMKTFTLDELVFAATTDDLAIGLPVARRYVDLLVGAGYLHANARRVGPDSDVVYRLLPIKNTGALAPVEMQIRLPAAILFDRNLGQAGPVAAMGVLP</sequence>
<dbReference type="Proteomes" id="UP000285523">
    <property type="component" value="Unassembled WGS sequence"/>
</dbReference>
<dbReference type="AlphaFoldDB" id="A0A418V466"/>